<evidence type="ECO:0000259" key="2">
    <source>
        <dbReference type="Pfam" id="PF08711"/>
    </source>
</evidence>
<gene>
    <name evidence="3" type="ORF">BC938DRAFT_475573</name>
</gene>
<keyword evidence="4" id="KW-1185">Reference proteome</keyword>
<feature type="compositionally biased region" description="Polar residues" evidence="1">
    <location>
        <begin position="176"/>
        <end position="186"/>
    </location>
</feature>
<feature type="compositionally biased region" description="Basic and acidic residues" evidence="1">
    <location>
        <begin position="514"/>
        <end position="563"/>
    </location>
</feature>
<name>A0A433PS58_9FUNG</name>
<feature type="domain" description="TFIIS N-terminal" evidence="2">
    <location>
        <begin position="412"/>
        <end position="464"/>
    </location>
</feature>
<feature type="compositionally biased region" description="Basic and acidic residues" evidence="1">
    <location>
        <begin position="246"/>
        <end position="258"/>
    </location>
</feature>
<dbReference type="AlphaFoldDB" id="A0A433PS58"/>
<feature type="compositionally biased region" description="Basic and acidic residues" evidence="1">
    <location>
        <begin position="194"/>
        <end position="205"/>
    </location>
</feature>
<feature type="region of interest" description="Disordered" evidence="1">
    <location>
        <begin position="467"/>
        <end position="594"/>
    </location>
</feature>
<dbReference type="EMBL" id="RBNJ01021087">
    <property type="protein sequence ID" value="RUS20375.1"/>
    <property type="molecule type" value="Genomic_DNA"/>
</dbReference>
<feature type="region of interest" description="Disordered" evidence="1">
    <location>
        <begin position="118"/>
        <end position="377"/>
    </location>
</feature>
<dbReference type="Gene3D" id="1.20.930.10">
    <property type="entry name" value="Conserved domain common to transcription factors TFIIS, elongin A, CRSP70"/>
    <property type="match status" value="1"/>
</dbReference>
<dbReference type="SUPFAM" id="SSF47676">
    <property type="entry name" value="Conserved domain common to transcription factors TFIIS, elongin A, CRSP70"/>
    <property type="match status" value="1"/>
</dbReference>
<protein>
    <recommendedName>
        <fullName evidence="2">TFIIS N-terminal domain-containing protein</fullName>
    </recommendedName>
</protein>
<dbReference type="InterPro" id="IPR035441">
    <property type="entry name" value="TFIIS/LEDGF_dom_sf"/>
</dbReference>
<sequence length="594" mass="65638">MKTVTATNTCRRVCHPVVEDDNHVPPQVLKQKAKSKGPLFTVLFYGEGNYSHSAWHGGLDWWVCDDSGHRNSGVFGTGFFGPDLIRPFDRDEVERDLKAKKFKSKDLELAVRQALDPSLVNRKSEDADEEEEEGEEGEDEREHTEEDESIPAEDDVEEEDGGEDDAERAIRRSSKKAQGSKSTPKSPASKGRKKSDASGGKDKGAKNGATPGRKDKRKSGAAATVRAVGKDDEPGEPMEEEEEEQTEVKDKETKEGKEKKSRRLSKRMAADDDDESANKMDVEDKEDDRDRKKRRKSTSAEKEDDHKPSSRRKSAAGVDRKDRPNSGTQSAVVVGEETREEPHSPAAGHAESRSKRDNSEEGDEKQVPATAGEDKDFKTKQKKLYHLRHKLQRMVYDKTEIPKEDYVKIHMVLHEVEQFTVTFPLLRETKIGKVMKAACAQNYPDDEYNLKDRASQLMKNWKALLPTTEPESGKDGENGAHASHMAAGEHSATESGQPDVSPMEPAAGPVEPAAGEHEASEHHNGLTKKDDATPMDVDDHAKDEGAANSPMEHDREDTAEKNEPTPSVAPDEAKPESLDTAGAANGPEDHAMAE</sequence>
<evidence type="ECO:0000256" key="1">
    <source>
        <dbReference type="SAM" id="MobiDB-lite"/>
    </source>
</evidence>
<dbReference type="Proteomes" id="UP000274822">
    <property type="component" value="Unassembled WGS sequence"/>
</dbReference>
<proteinExistence type="predicted"/>
<reference evidence="3 4" key="1">
    <citation type="journal article" date="2018" name="New Phytol.">
        <title>Phylogenomics of Endogonaceae and evolution of mycorrhizas within Mucoromycota.</title>
        <authorList>
            <person name="Chang Y."/>
            <person name="Desiro A."/>
            <person name="Na H."/>
            <person name="Sandor L."/>
            <person name="Lipzen A."/>
            <person name="Clum A."/>
            <person name="Barry K."/>
            <person name="Grigoriev I.V."/>
            <person name="Martin F.M."/>
            <person name="Stajich J.E."/>
            <person name="Smith M.E."/>
            <person name="Bonito G."/>
            <person name="Spatafora J.W."/>
        </authorList>
    </citation>
    <scope>NUCLEOTIDE SEQUENCE [LARGE SCALE GENOMIC DNA]</scope>
    <source>
        <strain evidence="3 4">AD002</strain>
    </source>
</reference>
<evidence type="ECO:0000313" key="3">
    <source>
        <dbReference type="EMBL" id="RUS20375.1"/>
    </source>
</evidence>
<feature type="compositionally biased region" description="Basic and acidic residues" evidence="1">
    <location>
        <begin position="350"/>
        <end position="359"/>
    </location>
</feature>
<dbReference type="Gene3D" id="2.30.30.140">
    <property type="match status" value="1"/>
</dbReference>
<feature type="compositionally biased region" description="Acidic residues" evidence="1">
    <location>
        <begin position="233"/>
        <end position="245"/>
    </location>
</feature>
<comment type="caution">
    <text evidence="3">The sequence shown here is derived from an EMBL/GenBank/DDBJ whole genome shotgun (WGS) entry which is preliminary data.</text>
</comment>
<feature type="compositionally biased region" description="Low complexity" evidence="1">
    <location>
        <begin position="502"/>
        <end position="513"/>
    </location>
</feature>
<feature type="compositionally biased region" description="Basic and acidic residues" evidence="1">
    <location>
        <begin position="298"/>
        <end position="308"/>
    </location>
</feature>
<organism evidence="3 4">
    <name type="scientific">Jimgerdemannia flammicorona</name>
    <dbReference type="NCBI Taxonomy" id="994334"/>
    <lineage>
        <taxon>Eukaryota</taxon>
        <taxon>Fungi</taxon>
        <taxon>Fungi incertae sedis</taxon>
        <taxon>Mucoromycota</taxon>
        <taxon>Mucoromycotina</taxon>
        <taxon>Endogonomycetes</taxon>
        <taxon>Endogonales</taxon>
        <taxon>Endogonaceae</taxon>
        <taxon>Jimgerdemannia</taxon>
    </lineage>
</organism>
<feature type="compositionally biased region" description="Acidic residues" evidence="1">
    <location>
        <begin position="126"/>
        <end position="166"/>
    </location>
</feature>
<evidence type="ECO:0000313" key="4">
    <source>
        <dbReference type="Proteomes" id="UP000274822"/>
    </source>
</evidence>
<dbReference type="InterPro" id="IPR017923">
    <property type="entry name" value="TFIIS_N"/>
</dbReference>
<accession>A0A433PS58</accession>
<dbReference type="Pfam" id="PF08711">
    <property type="entry name" value="Med26"/>
    <property type="match status" value="1"/>
</dbReference>